<dbReference type="PROSITE" id="PS51135">
    <property type="entry name" value="CIDE_N"/>
    <property type="match status" value="1"/>
</dbReference>
<dbReference type="InterPro" id="IPR001841">
    <property type="entry name" value="Znf_RING"/>
</dbReference>
<dbReference type="EnsemblMetazoa" id="G8448.1">
    <property type="protein sequence ID" value="G8448.1:cds"/>
    <property type="gene ID" value="G8448"/>
</dbReference>
<dbReference type="Gene3D" id="3.10.20.10">
    <property type="match status" value="1"/>
</dbReference>
<proteinExistence type="predicted"/>
<evidence type="ECO:0000313" key="9">
    <source>
        <dbReference type="Proteomes" id="UP000005408"/>
    </source>
</evidence>
<dbReference type="GO" id="GO:0008270">
    <property type="term" value="F:zinc ion binding"/>
    <property type="evidence" value="ECO:0007669"/>
    <property type="project" value="UniProtKB-KW"/>
</dbReference>
<feature type="domain" description="CIDE-N" evidence="7">
    <location>
        <begin position="8"/>
        <end position="105"/>
    </location>
</feature>
<evidence type="ECO:0000256" key="1">
    <source>
        <dbReference type="ARBA" id="ARBA00022703"/>
    </source>
</evidence>
<dbReference type="AlphaFoldDB" id="A0A8W8NP95"/>
<dbReference type="PROSITE" id="PS50089">
    <property type="entry name" value="ZF_RING_2"/>
    <property type="match status" value="1"/>
</dbReference>
<evidence type="ECO:0008006" key="10">
    <source>
        <dbReference type="Google" id="ProtNLM"/>
    </source>
</evidence>
<organism evidence="8 9">
    <name type="scientific">Magallana gigas</name>
    <name type="common">Pacific oyster</name>
    <name type="synonym">Crassostrea gigas</name>
    <dbReference type="NCBI Taxonomy" id="29159"/>
    <lineage>
        <taxon>Eukaryota</taxon>
        <taxon>Metazoa</taxon>
        <taxon>Spiralia</taxon>
        <taxon>Lophotrochozoa</taxon>
        <taxon>Mollusca</taxon>
        <taxon>Bivalvia</taxon>
        <taxon>Autobranchia</taxon>
        <taxon>Pteriomorphia</taxon>
        <taxon>Ostreida</taxon>
        <taxon>Ostreoidea</taxon>
        <taxon>Ostreidae</taxon>
        <taxon>Magallana</taxon>
    </lineage>
</organism>
<dbReference type="InterPro" id="IPR013083">
    <property type="entry name" value="Znf_RING/FYVE/PHD"/>
</dbReference>
<dbReference type="Proteomes" id="UP000005408">
    <property type="component" value="Unassembled WGS sequence"/>
</dbReference>
<dbReference type="Pfam" id="PF13920">
    <property type="entry name" value="zf-C3HC4_3"/>
    <property type="match status" value="1"/>
</dbReference>
<keyword evidence="9" id="KW-1185">Reference proteome</keyword>
<evidence type="ECO:0000256" key="4">
    <source>
        <dbReference type="PROSITE-ProRule" id="PRU00175"/>
    </source>
</evidence>
<name>A0A8W8NP95_MAGGI</name>
<sequence length="369" mass="41355">MASDPPCPQKPYKVWNFDKTEGRIIAASKLEELQLKGVSFLKIQDLVIYLIKNGMCVLYYVIVCASTNIKLVLEDGCIIDDEEAFQMLQGSISEVFCLKEGESLSFAGPSSQSSPSAGNTSHLLHLVQRIRNKQTSLHSQPKRRKSTINLNFGWMVFDETSSKFCQIRSPRGGGTRIMEMRLNSTYDDLLEIGKSTFFPNGVSHLGMVEEYNHEVGDFCGKAITAQAENFTLENYVLNLKMTTKPRLYLLSKKKVQEQEEEGNESWELPDIPEIISNHPTLEEPDIPAIPDHLLTDQASGDMAQAIASPVTIRMPQMPTCTVCTERFSDTFFIPCGHIACTVCAAELEERGQQCHICRGIFTSTSKLYF</sequence>
<dbReference type="GO" id="GO:0006915">
    <property type="term" value="P:apoptotic process"/>
    <property type="evidence" value="ECO:0007669"/>
    <property type="project" value="UniProtKB-UniRule"/>
</dbReference>
<evidence type="ECO:0000256" key="5">
    <source>
        <dbReference type="PROSITE-ProRule" id="PRU00447"/>
    </source>
</evidence>
<dbReference type="SUPFAM" id="SSF54277">
    <property type="entry name" value="CAD &amp; PB1 domains"/>
    <property type="match status" value="1"/>
</dbReference>
<dbReference type="Gene3D" id="3.30.40.10">
    <property type="entry name" value="Zinc/RING finger domain, C3HC4 (zinc finger)"/>
    <property type="match status" value="1"/>
</dbReference>
<reference evidence="8" key="1">
    <citation type="submission" date="2022-08" db="UniProtKB">
        <authorList>
            <consortium name="EnsemblMetazoa"/>
        </authorList>
    </citation>
    <scope>IDENTIFICATION</scope>
    <source>
        <strain evidence="8">05x7-T-G4-1.051#20</strain>
    </source>
</reference>
<accession>A0A8W8NP95</accession>
<evidence type="ECO:0000313" key="8">
    <source>
        <dbReference type="EnsemblMetazoa" id="G8448.1:cds"/>
    </source>
</evidence>
<dbReference type="SUPFAM" id="SSF57850">
    <property type="entry name" value="RING/U-box"/>
    <property type="match status" value="1"/>
</dbReference>
<evidence type="ECO:0000256" key="3">
    <source>
        <dbReference type="ARBA" id="ARBA00022833"/>
    </source>
</evidence>
<keyword evidence="2 4" id="KW-0863">Zinc-finger</keyword>
<evidence type="ECO:0000259" key="6">
    <source>
        <dbReference type="PROSITE" id="PS50089"/>
    </source>
</evidence>
<dbReference type="InterPro" id="IPR003508">
    <property type="entry name" value="CIDE-N_dom"/>
</dbReference>
<feature type="domain" description="RING-type" evidence="6">
    <location>
        <begin position="320"/>
        <end position="358"/>
    </location>
</feature>
<keyword evidence="1 5" id="KW-0053">Apoptosis</keyword>
<evidence type="ECO:0000256" key="2">
    <source>
        <dbReference type="ARBA" id="ARBA00022771"/>
    </source>
</evidence>
<keyword evidence="3" id="KW-0862">Zinc</keyword>
<protein>
    <recommendedName>
        <fullName evidence="10">RING-type domain-containing protein</fullName>
    </recommendedName>
</protein>
<evidence type="ECO:0000259" key="7">
    <source>
        <dbReference type="PROSITE" id="PS51135"/>
    </source>
</evidence>
<keyword evidence="2 4" id="KW-0479">Metal-binding</keyword>
<dbReference type="SMART" id="SM00184">
    <property type="entry name" value="RING"/>
    <property type="match status" value="1"/>
</dbReference>